<feature type="domain" description="Pyrroline-5-carboxylate reductase dimerisation" evidence="8">
    <location>
        <begin position="163"/>
        <end position="267"/>
    </location>
</feature>
<dbReference type="PROSITE" id="PS00521">
    <property type="entry name" value="P5CR"/>
    <property type="match status" value="1"/>
</dbReference>
<evidence type="ECO:0000259" key="8">
    <source>
        <dbReference type="Pfam" id="PF14748"/>
    </source>
</evidence>
<comment type="catalytic activity">
    <reaction evidence="4">
        <text>L-proline + NAD(+) = (S)-1-pyrroline-5-carboxylate + NADH + 2 H(+)</text>
        <dbReference type="Rhea" id="RHEA:14105"/>
        <dbReference type="ChEBI" id="CHEBI:15378"/>
        <dbReference type="ChEBI" id="CHEBI:17388"/>
        <dbReference type="ChEBI" id="CHEBI:57540"/>
        <dbReference type="ChEBI" id="CHEBI:57945"/>
        <dbReference type="ChEBI" id="CHEBI:60039"/>
        <dbReference type="EC" id="1.5.1.2"/>
    </reaction>
</comment>
<evidence type="ECO:0000259" key="7">
    <source>
        <dbReference type="Pfam" id="PF03807"/>
    </source>
</evidence>
<dbReference type="InterPro" id="IPR053790">
    <property type="entry name" value="P5CR-like_CS"/>
</dbReference>
<keyword evidence="10" id="KW-1185">Reference proteome</keyword>
<dbReference type="InterPro" id="IPR028939">
    <property type="entry name" value="P5C_Rdtase_cat_N"/>
</dbReference>
<evidence type="ECO:0000256" key="1">
    <source>
        <dbReference type="ARBA" id="ARBA00005525"/>
    </source>
</evidence>
<dbReference type="EC" id="1.5.1.2" evidence="4 5"/>
<sequence length="271" mass="29353">MRDNTVAFIGAGNMAQCIIGGMVRQGYPAENIIAANRSPEKLDKLQQDYGIQITTDNLVAAQKADVIVLSVKPQMMADLCRQLAEQAPECKEKLFITVAAGLPVSRYEEWLGQVRLVRAMPNTPALVGLGVTGLFPSRCSVYEQSFTQDMFAGTGQTVWLEQEAQINSVIAVSGSAPAYFFYLMQAMQQVGEELGFSPEQAKAMVAQTALGAATMASQSELSFEQLRAQVTSKGGTTHQAIETFKQHNLETTVKAAMMAAISRAEEMAKTL</sequence>
<keyword evidence="3 4" id="KW-0560">Oxidoreductase</keyword>
<dbReference type="PANTHER" id="PTHR11645">
    <property type="entry name" value="PYRROLINE-5-CARBOXYLATE REDUCTASE"/>
    <property type="match status" value="1"/>
</dbReference>
<organism evidence="9 10">
    <name type="scientific">Rheinheimera marina</name>
    <dbReference type="NCBI Taxonomy" id="1774958"/>
    <lineage>
        <taxon>Bacteria</taxon>
        <taxon>Pseudomonadati</taxon>
        <taxon>Pseudomonadota</taxon>
        <taxon>Gammaproteobacteria</taxon>
        <taxon>Chromatiales</taxon>
        <taxon>Chromatiaceae</taxon>
        <taxon>Rheinheimera</taxon>
    </lineage>
</organism>
<evidence type="ECO:0000256" key="3">
    <source>
        <dbReference type="ARBA" id="ARBA00023002"/>
    </source>
</evidence>
<dbReference type="Gene3D" id="1.10.3730.10">
    <property type="entry name" value="ProC C-terminal domain-like"/>
    <property type="match status" value="1"/>
</dbReference>
<reference evidence="10" key="1">
    <citation type="journal article" date="2019" name="Int. J. Syst. Evol. Microbiol.">
        <title>The Global Catalogue of Microorganisms (GCM) 10K type strain sequencing project: providing services to taxonomists for standard genome sequencing and annotation.</title>
        <authorList>
            <consortium name="The Broad Institute Genomics Platform"/>
            <consortium name="The Broad Institute Genome Sequencing Center for Infectious Disease"/>
            <person name="Wu L."/>
            <person name="Ma J."/>
        </authorList>
    </citation>
    <scope>NUCLEOTIDE SEQUENCE [LARGE SCALE GENOMIC DNA]</scope>
    <source>
        <strain evidence="10">DT28</strain>
    </source>
</reference>
<dbReference type="InterPro" id="IPR036291">
    <property type="entry name" value="NAD(P)-bd_dom_sf"/>
</dbReference>
<comment type="catalytic activity">
    <reaction evidence="4 6">
        <text>L-proline + NADP(+) = (S)-1-pyrroline-5-carboxylate + NADPH + 2 H(+)</text>
        <dbReference type="Rhea" id="RHEA:14109"/>
        <dbReference type="ChEBI" id="CHEBI:15378"/>
        <dbReference type="ChEBI" id="CHEBI:17388"/>
        <dbReference type="ChEBI" id="CHEBI:57783"/>
        <dbReference type="ChEBI" id="CHEBI:58349"/>
        <dbReference type="ChEBI" id="CHEBI:60039"/>
        <dbReference type="EC" id="1.5.1.2"/>
    </reaction>
</comment>
<name>A0ABV9JK03_9GAMM</name>
<dbReference type="EMBL" id="JBHSGB010000006">
    <property type="protein sequence ID" value="MFC4654581.1"/>
    <property type="molecule type" value="Genomic_DNA"/>
</dbReference>
<protein>
    <recommendedName>
        <fullName evidence="4 5">Pyrroline-5-carboxylate reductase</fullName>
        <shortName evidence="4">P5C reductase</shortName>
        <shortName evidence="4">P5CR</shortName>
        <ecNumber evidence="4 5">1.5.1.2</ecNumber>
    </recommendedName>
    <alternativeName>
        <fullName evidence="4">PCA reductase</fullName>
    </alternativeName>
</protein>
<gene>
    <name evidence="4 9" type="primary">proC</name>
    <name evidence="9" type="ORF">ACFO3I_06060</name>
</gene>
<feature type="domain" description="Pyrroline-5-carboxylate reductase catalytic N-terminal" evidence="7">
    <location>
        <begin position="5"/>
        <end position="101"/>
    </location>
</feature>
<accession>A0ABV9JK03</accession>
<dbReference type="GO" id="GO:0004735">
    <property type="term" value="F:pyrroline-5-carboxylate reductase activity"/>
    <property type="evidence" value="ECO:0007669"/>
    <property type="project" value="UniProtKB-EC"/>
</dbReference>
<evidence type="ECO:0000256" key="5">
    <source>
        <dbReference type="NCBIfam" id="TIGR00112"/>
    </source>
</evidence>
<dbReference type="HAMAP" id="MF_01925">
    <property type="entry name" value="P5C_reductase"/>
    <property type="match status" value="1"/>
</dbReference>
<comment type="similarity">
    <text evidence="1 4 6">Belongs to the pyrroline-5-carboxylate reductase family.</text>
</comment>
<comment type="subcellular location">
    <subcellularLocation>
        <location evidence="4">Cytoplasm</location>
    </subcellularLocation>
</comment>
<dbReference type="Proteomes" id="UP001595962">
    <property type="component" value="Unassembled WGS sequence"/>
</dbReference>
<evidence type="ECO:0000256" key="2">
    <source>
        <dbReference type="ARBA" id="ARBA00022857"/>
    </source>
</evidence>
<dbReference type="NCBIfam" id="TIGR00112">
    <property type="entry name" value="proC"/>
    <property type="match status" value="1"/>
</dbReference>
<evidence type="ECO:0000256" key="6">
    <source>
        <dbReference type="RuleBase" id="RU003903"/>
    </source>
</evidence>
<evidence type="ECO:0000313" key="10">
    <source>
        <dbReference type="Proteomes" id="UP001595962"/>
    </source>
</evidence>
<dbReference type="SUPFAM" id="SSF51735">
    <property type="entry name" value="NAD(P)-binding Rossmann-fold domains"/>
    <property type="match status" value="1"/>
</dbReference>
<dbReference type="Gene3D" id="3.40.50.720">
    <property type="entry name" value="NAD(P)-binding Rossmann-like Domain"/>
    <property type="match status" value="1"/>
</dbReference>
<keyword evidence="4 6" id="KW-0641">Proline biosynthesis</keyword>
<proteinExistence type="inferred from homology"/>
<comment type="caution">
    <text evidence="9">The sequence shown here is derived from an EMBL/GenBank/DDBJ whole genome shotgun (WGS) entry which is preliminary data.</text>
</comment>
<keyword evidence="4 6" id="KW-0028">Amino-acid biosynthesis</keyword>
<dbReference type="InterPro" id="IPR008927">
    <property type="entry name" value="6-PGluconate_DH-like_C_sf"/>
</dbReference>
<keyword evidence="4" id="KW-0963">Cytoplasm</keyword>
<dbReference type="Pfam" id="PF03807">
    <property type="entry name" value="F420_oxidored"/>
    <property type="match status" value="1"/>
</dbReference>
<dbReference type="InterPro" id="IPR000304">
    <property type="entry name" value="Pyrroline-COOH_reductase"/>
</dbReference>
<dbReference type="RefSeq" id="WP_377332570.1">
    <property type="nucleotide sequence ID" value="NZ_JBHSGB010000006.1"/>
</dbReference>
<evidence type="ECO:0000313" key="9">
    <source>
        <dbReference type="EMBL" id="MFC4654581.1"/>
    </source>
</evidence>
<dbReference type="SUPFAM" id="SSF48179">
    <property type="entry name" value="6-phosphogluconate dehydrogenase C-terminal domain-like"/>
    <property type="match status" value="1"/>
</dbReference>
<dbReference type="PIRSF" id="PIRSF000193">
    <property type="entry name" value="Pyrrol-5-carb_rd"/>
    <property type="match status" value="1"/>
</dbReference>
<dbReference type="InterPro" id="IPR029036">
    <property type="entry name" value="P5CR_dimer"/>
</dbReference>
<comment type="pathway">
    <text evidence="4 6">Amino-acid biosynthesis; L-proline biosynthesis; L-proline from L-glutamate 5-semialdehyde: step 1/1.</text>
</comment>
<comment type="function">
    <text evidence="4">Catalyzes the reduction of 1-pyrroline-5-carboxylate (PCA) to L-proline.</text>
</comment>
<evidence type="ECO:0000256" key="4">
    <source>
        <dbReference type="HAMAP-Rule" id="MF_01925"/>
    </source>
</evidence>
<dbReference type="PANTHER" id="PTHR11645:SF0">
    <property type="entry name" value="PYRROLINE-5-CARBOXYLATE REDUCTASE 3"/>
    <property type="match status" value="1"/>
</dbReference>
<keyword evidence="2 4" id="KW-0521">NADP</keyword>
<dbReference type="Pfam" id="PF14748">
    <property type="entry name" value="P5CR_dimer"/>
    <property type="match status" value="1"/>
</dbReference>